<dbReference type="AlphaFoldDB" id="A0A7T8KJ03"/>
<gene>
    <name evidence="1" type="ORF">FKW44_001402</name>
</gene>
<name>A0A7T8KJ03_CALRO</name>
<accession>A0A7T8KJ03</accession>
<reference evidence="2" key="1">
    <citation type="submission" date="2021-01" db="EMBL/GenBank/DDBJ databases">
        <title>Caligus Genome Assembly.</title>
        <authorList>
            <person name="Gallardo-Escarate C."/>
        </authorList>
    </citation>
    <scope>NUCLEOTIDE SEQUENCE [LARGE SCALE GENOMIC DNA]</scope>
</reference>
<dbReference type="EMBL" id="CP045890">
    <property type="protein sequence ID" value="QQP56663.1"/>
    <property type="molecule type" value="Genomic_DNA"/>
</dbReference>
<evidence type="ECO:0000313" key="1">
    <source>
        <dbReference type="EMBL" id="QQP56663.1"/>
    </source>
</evidence>
<dbReference type="Proteomes" id="UP000595437">
    <property type="component" value="Chromosome 1"/>
</dbReference>
<keyword evidence="2" id="KW-1185">Reference proteome</keyword>
<protein>
    <submittedName>
        <fullName evidence="1">Uncharacterized protein</fullName>
    </submittedName>
</protein>
<evidence type="ECO:0000313" key="2">
    <source>
        <dbReference type="Proteomes" id="UP000595437"/>
    </source>
</evidence>
<sequence length="55" mass="6507">MRKTNWGRNRKDFFRFKISSKGHQGIWRLQSIVSKGRGGTLDNTKRLIIQLDGFR</sequence>
<feature type="non-terminal residue" evidence="1">
    <location>
        <position position="55"/>
    </location>
</feature>
<organism evidence="1 2">
    <name type="scientific">Caligus rogercresseyi</name>
    <name type="common">Sea louse</name>
    <dbReference type="NCBI Taxonomy" id="217165"/>
    <lineage>
        <taxon>Eukaryota</taxon>
        <taxon>Metazoa</taxon>
        <taxon>Ecdysozoa</taxon>
        <taxon>Arthropoda</taxon>
        <taxon>Crustacea</taxon>
        <taxon>Multicrustacea</taxon>
        <taxon>Hexanauplia</taxon>
        <taxon>Copepoda</taxon>
        <taxon>Siphonostomatoida</taxon>
        <taxon>Caligidae</taxon>
        <taxon>Caligus</taxon>
    </lineage>
</organism>
<proteinExistence type="predicted"/>